<protein>
    <submittedName>
        <fullName evidence="6">tRNA-intron lyase</fullName>
        <ecNumber evidence="6">4.6.1.16</ecNumber>
    </submittedName>
</protein>
<dbReference type="GO" id="GO:0000213">
    <property type="term" value="F:tRNA-intron lyase activity"/>
    <property type="evidence" value="ECO:0007669"/>
    <property type="project" value="UniProtKB-EC"/>
</dbReference>
<dbReference type="KEGG" id="mten:GWK48_04720"/>
<feature type="domain" description="tRNA intron endonuclease N-terminal" evidence="5">
    <location>
        <begin position="4"/>
        <end position="71"/>
    </location>
</feature>
<keyword evidence="7" id="KW-1185">Reference proteome</keyword>
<evidence type="ECO:0000313" key="7">
    <source>
        <dbReference type="Proteomes" id="UP000509301"/>
    </source>
</evidence>
<dbReference type="Proteomes" id="UP000509301">
    <property type="component" value="Chromosome"/>
</dbReference>
<evidence type="ECO:0000256" key="3">
    <source>
        <dbReference type="ARBA" id="ARBA00024798"/>
    </source>
</evidence>
<dbReference type="SUPFAM" id="SSF53032">
    <property type="entry name" value="tRNA-intron endonuclease catalytic domain-like"/>
    <property type="match status" value="1"/>
</dbReference>
<dbReference type="InterPro" id="IPR036167">
    <property type="entry name" value="tRNA_intron_Endo_cat-like_sf"/>
</dbReference>
<name>A0A6N0NSG8_9CREN</name>
<dbReference type="InterPro" id="IPR006678">
    <property type="entry name" value="tRNA_intron_Endonuc_N"/>
</dbReference>
<evidence type="ECO:0000256" key="1">
    <source>
        <dbReference type="ARBA" id="ARBA00022694"/>
    </source>
</evidence>
<dbReference type="AlphaFoldDB" id="A0A6N0NSG8"/>
<dbReference type="InterPro" id="IPR011856">
    <property type="entry name" value="tRNA_endonuc-like_dom_sf"/>
</dbReference>
<dbReference type="GeneID" id="55641228"/>
<comment type="function">
    <text evidence="3">Endonuclease that removes tRNA introns. Cleaves pre-tRNA at the 5'- and 3'-splice sites to release the intron. The products are an intron and two tRNA half-molecules bearing 2',3' cyclic phosphate and 5'-OH termini. Recognizes a pseudosymmetric substrate in which 2 bulged loops of 3 bases are separated by a stem of 4 bp.</text>
</comment>
<dbReference type="EC" id="4.6.1.16" evidence="6"/>
<dbReference type="PANTHER" id="PTHR21227:SF0">
    <property type="entry name" value="TRNA-SPLICING ENDONUCLEASE SUBUNIT SEN2"/>
    <property type="match status" value="1"/>
</dbReference>
<proteinExistence type="predicted"/>
<evidence type="ECO:0000259" key="5">
    <source>
        <dbReference type="Pfam" id="PF02778"/>
    </source>
</evidence>
<dbReference type="Pfam" id="PF01974">
    <property type="entry name" value="tRNA_int_endo"/>
    <property type="match status" value="1"/>
</dbReference>
<accession>A0A6N0NSG8</accession>
<organism evidence="6 7">
    <name type="scientific">Metallosphaera tengchongensis</name>
    <dbReference type="NCBI Taxonomy" id="1532350"/>
    <lineage>
        <taxon>Archaea</taxon>
        <taxon>Thermoproteota</taxon>
        <taxon>Thermoprotei</taxon>
        <taxon>Sulfolobales</taxon>
        <taxon>Sulfolobaceae</taxon>
        <taxon>Metallosphaera</taxon>
    </lineage>
</organism>
<dbReference type="EMBL" id="CP049074">
    <property type="protein sequence ID" value="QKQ99783.1"/>
    <property type="molecule type" value="Genomic_DNA"/>
</dbReference>
<dbReference type="FunFam" id="3.40.1350.10:FF:000006">
    <property type="entry name" value="tRNA-splicing endonuclease"/>
    <property type="match status" value="1"/>
</dbReference>
<dbReference type="InterPro" id="IPR016442">
    <property type="entry name" value="tRNA_splic_arch_short"/>
</dbReference>
<sequence>MTYTGELLGDRIVVFNKEEAKAIYKMGFYGKPLGISKPKSVEDANRPLELSLLEGLYLVNTGVLEVRNRDGVVDRAKLESYAVNLIPRFKPLYFVYEDLKKREFVVRSGVKYGADYAIYTLGPGVEHAPFVISVIDATEKISVNELMSYGRVSHSTRKRLVLAVVNLRMREIKYIMFKWVKI</sequence>
<dbReference type="SUPFAM" id="SSF55267">
    <property type="entry name" value="tRNA-intron endonuclease N-terminal domain-like"/>
    <property type="match status" value="1"/>
</dbReference>
<dbReference type="GO" id="GO:0006388">
    <property type="term" value="P:tRNA splicing, via endonucleolytic cleavage and ligation"/>
    <property type="evidence" value="ECO:0007669"/>
    <property type="project" value="InterPro"/>
</dbReference>
<dbReference type="PIRSF" id="PIRSF005285">
    <property type="entry name" value="tRNA_splic_archaea"/>
    <property type="match status" value="1"/>
</dbReference>
<evidence type="ECO:0000313" key="6">
    <source>
        <dbReference type="EMBL" id="QKQ99783.1"/>
    </source>
</evidence>
<evidence type="ECO:0000259" key="4">
    <source>
        <dbReference type="Pfam" id="PF01974"/>
    </source>
</evidence>
<dbReference type="NCBIfam" id="TIGR00324">
    <property type="entry name" value="endA"/>
    <property type="match status" value="1"/>
</dbReference>
<dbReference type="Gene3D" id="3.40.1350.10">
    <property type="match status" value="1"/>
</dbReference>
<reference evidence="6 7" key="1">
    <citation type="submission" date="2020-02" db="EMBL/GenBank/DDBJ databases">
        <title>Comparative genome analysis reveals the metabolism and evolution of the thermophilic archaeal genus Metallosphaera.</title>
        <authorList>
            <person name="Jiang C."/>
        </authorList>
    </citation>
    <scope>NUCLEOTIDE SEQUENCE [LARGE SCALE GENOMIC DNA]</scope>
    <source>
        <strain evidence="6 7">Ric-A</strain>
    </source>
</reference>
<dbReference type="GO" id="GO:0003676">
    <property type="term" value="F:nucleic acid binding"/>
    <property type="evidence" value="ECO:0007669"/>
    <property type="project" value="InterPro"/>
</dbReference>
<dbReference type="Pfam" id="PF02778">
    <property type="entry name" value="tRNA_int_endo_N"/>
    <property type="match status" value="1"/>
</dbReference>
<keyword evidence="2 6" id="KW-0456">Lyase</keyword>
<dbReference type="InterPro" id="IPR006676">
    <property type="entry name" value="tRNA_splic"/>
</dbReference>
<dbReference type="GO" id="GO:0005737">
    <property type="term" value="C:cytoplasm"/>
    <property type="evidence" value="ECO:0007669"/>
    <property type="project" value="TreeGrafter"/>
</dbReference>
<dbReference type="CDD" id="cd22363">
    <property type="entry name" value="tRNA-intron_lyase_C"/>
    <property type="match status" value="1"/>
</dbReference>
<gene>
    <name evidence="6" type="primary">endA</name>
    <name evidence="6" type="ORF">GWK48_04720</name>
</gene>
<dbReference type="PANTHER" id="PTHR21227">
    <property type="entry name" value="TRNA-SPLICING ENDONUCLEASE SUBUNIT SEN2"/>
    <property type="match status" value="1"/>
</dbReference>
<dbReference type="InterPro" id="IPR036740">
    <property type="entry name" value="tRNA_intron_Endonuc_N_sf"/>
</dbReference>
<dbReference type="RefSeq" id="WP_174630092.1">
    <property type="nucleotide sequence ID" value="NZ_CP049074.1"/>
</dbReference>
<feature type="domain" description="tRNA intron endonuclease catalytic" evidence="4">
    <location>
        <begin position="90"/>
        <end position="167"/>
    </location>
</feature>
<keyword evidence="1" id="KW-0819">tRNA processing</keyword>
<dbReference type="InterPro" id="IPR006677">
    <property type="entry name" value="tRNA_intron_Endonuc_cat-like"/>
</dbReference>
<dbReference type="OrthoDB" id="46045at2157"/>
<evidence type="ECO:0000256" key="2">
    <source>
        <dbReference type="ARBA" id="ARBA00023239"/>
    </source>
</evidence>
<dbReference type="Gene3D" id="3.40.1170.20">
    <property type="entry name" value="tRNA intron endonuclease, N-terminal domain"/>
    <property type="match status" value="1"/>
</dbReference>